<dbReference type="InterPro" id="IPR025484">
    <property type="entry name" value="DUF4376"/>
</dbReference>
<dbReference type="AlphaFoldDB" id="A0A9D2CFF0"/>
<sequence>MAEMLKSKVYVMVDEGGRVTRCEGGLTTPADLTGWIQIDEGTGDRYNLCQSNYFDGGLYTDDGIPRYKLADGAPLERTQEEIDADRLPGTKAAKEKELFNACNAAIVAGMDVETSRGTEHFSLQETDQINLTAAYNAILSGAASYPYHADGQLCRMFTAEEITALSNASISHKLYHTTLCNHLLTWARRAETAEELRGIAYSADGLPEDLAANMAQVLAASAAITA</sequence>
<reference evidence="2" key="2">
    <citation type="submission" date="2021-04" db="EMBL/GenBank/DDBJ databases">
        <authorList>
            <person name="Gilroy R."/>
        </authorList>
    </citation>
    <scope>NUCLEOTIDE SEQUENCE</scope>
    <source>
        <strain evidence="2">CHK33-7979</strain>
    </source>
</reference>
<name>A0A9D2CFF0_9FIRM</name>
<gene>
    <name evidence="2" type="ORF">H9826_11455</name>
</gene>
<accession>A0A9D2CFF0</accession>
<proteinExistence type="predicted"/>
<organism evidence="2 3">
    <name type="scientific">Candidatus Intestinimonas merdavium</name>
    <dbReference type="NCBI Taxonomy" id="2838622"/>
    <lineage>
        <taxon>Bacteria</taxon>
        <taxon>Bacillati</taxon>
        <taxon>Bacillota</taxon>
        <taxon>Clostridia</taxon>
        <taxon>Eubacteriales</taxon>
        <taxon>Intestinimonas</taxon>
    </lineage>
</organism>
<dbReference type="Pfam" id="PF14301">
    <property type="entry name" value="DUF4376"/>
    <property type="match status" value="1"/>
</dbReference>
<evidence type="ECO:0000313" key="2">
    <source>
        <dbReference type="EMBL" id="HIY74563.1"/>
    </source>
</evidence>
<dbReference type="Proteomes" id="UP000886824">
    <property type="component" value="Unassembled WGS sequence"/>
</dbReference>
<protein>
    <recommendedName>
        <fullName evidence="1">DUF4376 domain-containing protein</fullName>
    </recommendedName>
</protein>
<feature type="domain" description="DUF4376" evidence="1">
    <location>
        <begin position="91"/>
        <end position="180"/>
    </location>
</feature>
<evidence type="ECO:0000313" key="3">
    <source>
        <dbReference type="Proteomes" id="UP000886824"/>
    </source>
</evidence>
<reference evidence="2" key="1">
    <citation type="journal article" date="2021" name="PeerJ">
        <title>Extensive microbial diversity within the chicken gut microbiome revealed by metagenomics and culture.</title>
        <authorList>
            <person name="Gilroy R."/>
            <person name="Ravi A."/>
            <person name="Getino M."/>
            <person name="Pursley I."/>
            <person name="Horton D.L."/>
            <person name="Alikhan N.F."/>
            <person name="Baker D."/>
            <person name="Gharbi K."/>
            <person name="Hall N."/>
            <person name="Watson M."/>
            <person name="Adriaenssens E.M."/>
            <person name="Foster-Nyarko E."/>
            <person name="Jarju S."/>
            <person name="Secka A."/>
            <person name="Antonio M."/>
            <person name="Oren A."/>
            <person name="Chaudhuri R.R."/>
            <person name="La Ragione R."/>
            <person name="Hildebrand F."/>
            <person name="Pallen M.J."/>
        </authorList>
    </citation>
    <scope>NUCLEOTIDE SEQUENCE</scope>
    <source>
        <strain evidence="2">CHK33-7979</strain>
    </source>
</reference>
<evidence type="ECO:0000259" key="1">
    <source>
        <dbReference type="Pfam" id="PF14301"/>
    </source>
</evidence>
<dbReference type="EMBL" id="DXCX01000124">
    <property type="protein sequence ID" value="HIY74563.1"/>
    <property type="molecule type" value="Genomic_DNA"/>
</dbReference>
<comment type="caution">
    <text evidence="2">The sequence shown here is derived from an EMBL/GenBank/DDBJ whole genome shotgun (WGS) entry which is preliminary data.</text>
</comment>